<dbReference type="Gene3D" id="3.40.1710.10">
    <property type="entry name" value="abc type-2 transporter like domain"/>
    <property type="match status" value="1"/>
</dbReference>
<comment type="subcellular location">
    <subcellularLocation>
        <location evidence="1">Membrane</location>
        <topology evidence="1">Multi-pass membrane protein</topology>
    </subcellularLocation>
</comment>
<evidence type="ECO:0000256" key="4">
    <source>
        <dbReference type="ARBA" id="ARBA00023136"/>
    </source>
</evidence>
<evidence type="ECO:0000256" key="5">
    <source>
        <dbReference type="SAM" id="Phobius"/>
    </source>
</evidence>
<name>A0AA41Q6Q4_9ACTN</name>
<gene>
    <name evidence="7" type="ORF">LZ495_36030</name>
</gene>
<dbReference type="GO" id="GO:0016020">
    <property type="term" value="C:membrane"/>
    <property type="evidence" value="ECO:0007669"/>
    <property type="project" value="UniProtKB-SubCell"/>
</dbReference>
<dbReference type="Pfam" id="PF12698">
    <property type="entry name" value="ABC2_membrane_3"/>
    <property type="match status" value="1"/>
</dbReference>
<comment type="caution">
    <text evidence="7">The sequence shown here is derived from an EMBL/GenBank/DDBJ whole genome shotgun (WGS) entry which is preliminary data.</text>
</comment>
<dbReference type="Proteomes" id="UP001165378">
    <property type="component" value="Unassembled WGS sequence"/>
</dbReference>
<sequence>MNALRLAWLELCRFRGPLMIVPIVISLVPLLYGSLYLWSNWDPYGRFVDVPVAIVNEDRPVTSGGTTVAAGAQLTDTLLKSKTFKWEQADAKKARDGLEDRDYYFTVAIPADFSAKLAAGPTASAGQARLTMTLNDANGFIIGKAAESAKATLQGAITQAVQQTYAGQAFGELGTLKQQLGQAAAGARQLQNGIGTAPVPQLQEGAAQLAGSLDQLSAAVPAPANQQQAQGATSALVEPVVIGIENLHPAKIYGRGMAPFFFGIALWVLGLTAYLVLKPFNARALAGRSGALTVALAGWLPAAAIGVVGAYILYGVVDLGLGLDPDSVGKTLGLLALAAAAFVAVDHLLNVAFGAVGDALSLVLLMLQLTSAGGLYPIETTPAPFRALNPVLPMTYLVDGLRVTISGGESWVLTRAFLVLAAFLVTALAVSALVLARRRMWTMTRMKPAIEL</sequence>
<evidence type="ECO:0000256" key="3">
    <source>
        <dbReference type="ARBA" id="ARBA00022989"/>
    </source>
</evidence>
<reference evidence="7" key="1">
    <citation type="submission" date="2022-01" db="EMBL/GenBank/DDBJ databases">
        <title>Genome-Based Taxonomic Classification of the Phylum Actinobacteria.</title>
        <authorList>
            <person name="Gao Y."/>
        </authorList>
    </citation>
    <scope>NUCLEOTIDE SEQUENCE</scope>
    <source>
        <strain evidence="7">KLBMP 8922</strain>
    </source>
</reference>
<feature type="transmembrane region" description="Helical" evidence="5">
    <location>
        <begin position="360"/>
        <end position="378"/>
    </location>
</feature>
<feature type="transmembrane region" description="Helical" evidence="5">
    <location>
        <begin position="20"/>
        <end position="38"/>
    </location>
</feature>
<dbReference type="InterPro" id="IPR051328">
    <property type="entry name" value="T7SS_ABC-Transporter"/>
</dbReference>
<feature type="transmembrane region" description="Helical" evidence="5">
    <location>
        <begin position="416"/>
        <end position="436"/>
    </location>
</feature>
<dbReference type="NCBIfam" id="TIGR03061">
    <property type="entry name" value="pip_yhgE_Nterm"/>
    <property type="match status" value="1"/>
</dbReference>
<keyword evidence="2 5" id="KW-0812">Transmembrane</keyword>
<dbReference type="PANTHER" id="PTHR43077">
    <property type="entry name" value="TRANSPORT PERMEASE YVFS-RELATED"/>
    <property type="match status" value="1"/>
</dbReference>
<proteinExistence type="predicted"/>
<evidence type="ECO:0000256" key="2">
    <source>
        <dbReference type="ARBA" id="ARBA00022692"/>
    </source>
</evidence>
<feature type="transmembrane region" description="Helical" evidence="5">
    <location>
        <begin position="257"/>
        <end position="277"/>
    </location>
</feature>
<dbReference type="AlphaFoldDB" id="A0AA41Q6Q4"/>
<dbReference type="InterPro" id="IPR013525">
    <property type="entry name" value="ABC2_TM"/>
</dbReference>
<dbReference type="PANTHER" id="PTHR43077:SF5">
    <property type="entry name" value="PHAGE INFECTION PROTEIN"/>
    <property type="match status" value="1"/>
</dbReference>
<keyword evidence="8" id="KW-1185">Reference proteome</keyword>
<evidence type="ECO:0000313" key="7">
    <source>
        <dbReference type="EMBL" id="MCF2532594.1"/>
    </source>
</evidence>
<dbReference type="GO" id="GO:0140359">
    <property type="term" value="F:ABC-type transporter activity"/>
    <property type="evidence" value="ECO:0007669"/>
    <property type="project" value="InterPro"/>
</dbReference>
<evidence type="ECO:0000256" key="1">
    <source>
        <dbReference type="ARBA" id="ARBA00004141"/>
    </source>
</evidence>
<dbReference type="InterPro" id="IPR017500">
    <property type="entry name" value="Phage_infect_YhgE_N"/>
</dbReference>
<feature type="domain" description="ABC-2 type transporter transmembrane" evidence="6">
    <location>
        <begin position="25"/>
        <end position="432"/>
    </location>
</feature>
<keyword evidence="4 5" id="KW-0472">Membrane</keyword>
<organism evidence="7 8">
    <name type="scientific">Yinghuangia soli</name>
    <dbReference type="NCBI Taxonomy" id="2908204"/>
    <lineage>
        <taxon>Bacteria</taxon>
        <taxon>Bacillati</taxon>
        <taxon>Actinomycetota</taxon>
        <taxon>Actinomycetes</taxon>
        <taxon>Kitasatosporales</taxon>
        <taxon>Streptomycetaceae</taxon>
        <taxon>Yinghuangia</taxon>
    </lineage>
</organism>
<dbReference type="EMBL" id="JAKFHA010000036">
    <property type="protein sequence ID" value="MCF2532594.1"/>
    <property type="molecule type" value="Genomic_DNA"/>
</dbReference>
<protein>
    <submittedName>
        <fullName evidence="7">YhgE/Pip family protein</fullName>
    </submittedName>
</protein>
<feature type="transmembrane region" description="Helical" evidence="5">
    <location>
        <begin position="289"/>
        <end position="314"/>
    </location>
</feature>
<keyword evidence="3 5" id="KW-1133">Transmembrane helix</keyword>
<dbReference type="RefSeq" id="WP_235057369.1">
    <property type="nucleotide sequence ID" value="NZ_JAKFHA010000036.1"/>
</dbReference>
<feature type="transmembrane region" description="Helical" evidence="5">
    <location>
        <begin position="334"/>
        <end position="353"/>
    </location>
</feature>
<dbReference type="NCBIfam" id="TIGR03062">
    <property type="entry name" value="pip_yhgE_Cterm"/>
    <property type="match status" value="1"/>
</dbReference>
<evidence type="ECO:0000259" key="6">
    <source>
        <dbReference type="Pfam" id="PF12698"/>
    </source>
</evidence>
<evidence type="ECO:0000313" key="8">
    <source>
        <dbReference type="Proteomes" id="UP001165378"/>
    </source>
</evidence>
<accession>A0AA41Q6Q4</accession>
<dbReference type="InterPro" id="IPR017501">
    <property type="entry name" value="Phage_infect_YhgE_C"/>
</dbReference>